<comment type="caution">
    <text evidence="5">The sequence shown here is derived from an EMBL/GenBank/DDBJ whole genome shotgun (WGS) entry which is preliminary data.</text>
</comment>
<comment type="similarity">
    <text evidence="3">Belongs to the peptidase U32 family.</text>
</comment>
<dbReference type="InterPro" id="IPR001539">
    <property type="entry name" value="Peptidase_U32"/>
</dbReference>
<dbReference type="InterPro" id="IPR032525">
    <property type="entry name" value="Peptidase_U32_C"/>
</dbReference>
<organism evidence="5 6">
    <name type="scientific">Desulforamulus aquiferis</name>
    <dbReference type="NCBI Taxonomy" id="1397668"/>
    <lineage>
        <taxon>Bacteria</taxon>
        <taxon>Bacillati</taxon>
        <taxon>Bacillota</taxon>
        <taxon>Clostridia</taxon>
        <taxon>Eubacteriales</taxon>
        <taxon>Peptococcaceae</taxon>
        <taxon>Desulforamulus</taxon>
    </lineage>
</organism>
<dbReference type="InterPro" id="IPR051454">
    <property type="entry name" value="RNA/ubiquinone_mod_enzymes"/>
</dbReference>
<protein>
    <submittedName>
        <fullName evidence="5">U32 family peptidase</fullName>
    </submittedName>
</protein>
<evidence type="ECO:0000256" key="2">
    <source>
        <dbReference type="ARBA" id="ARBA00022801"/>
    </source>
</evidence>
<proteinExistence type="inferred from homology"/>
<feature type="domain" description="Peptidase family U32 C-terminal" evidence="4">
    <location>
        <begin position="321"/>
        <end position="402"/>
    </location>
</feature>
<evidence type="ECO:0000259" key="4">
    <source>
        <dbReference type="Pfam" id="PF16325"/>
    </source>
</evidence>
<dbReference type="RefSeq" id="WP_304544851.1">
    <property type="nucleotide sequence ID" value="NZ_JARPTC010000023.1"/>
</dbReference>
<dbReference type="AlphaFoldDB" id="A0AAW7ZH41"/>
<evidence type="ECO:0000313" key="5">
    <source>
        <dbReference type="EMBL" id="MDO7788697.1"/>
    </source>
</evidence>
<sequence length="405" mass="45190">MTDLELLAPAGDLEKLKIAVLYGADAVYLGGQQFSLRAGAGNFGREEMLEGISFAHKNHVKVYVAINIYAHNEDLETLPEYLDFLAQIGVDAVIASDPGIIDTVKRVQPCLPIHLSTQANSTNWASAAFWRRIGLERVVLARELSLKEIEVIASRVNIELEAFVHGAMCMSYSGRCLLSNHLTGRDANRGDCAQSCRWRYFLVEEKRPGQYFPVEEDARGTYFMSSKDLCLIEYIPHLAKAGVSSFKIEGRMKSIHYLATIVKTYRQAIDAYLADAEGFRVKPQWLDEITKVSHREYTTGFLLGDGGKTATVEPGQSSYTRRTSFVGLVLNNEEGQITVEQRNNFKAGEVLEVLTPKGDNLSIQVETIFDGETGQQMEVAPHPQQIVRLPSSIKLPPMSMLRRIQ</sequence>
<accession>A0AAW7ZH41</accession>
<dbReference type="GO" id="GO:0008233">
    <property type="term" value="F:peptidase activity"/>
    <property type="evidence" value="ECO:0007669"/>
    <property type="project" value="UniProtKB-KW"/>
</dbReference>
<dbReference type="PANTHER" id="PTHR30217">
    <property type="entry name" value="PEPTIDASE U32 FAMILY"/>
    <property type="match status" value="1"/>
</dbReference>
<dbReference type="Gene3D" id="2.40.30.10">
    <property type="entry name" value="Translation factors"/>
    <property type="match status" value="1"/>
</dbReference>
<keyword evidence="2" id="KW-0378">Hydrolase</keyword>
<evidence type="ECO:0000256" key="1">
    <source>
        <dbReference type="ARBA" id="ARBA00022670"/>
    </source>
</evidence>
<dbReference type="EMBL" id="JARPTC010000023">
    <property type="protein sequence ID" value="MDO7788697.1"/>
    <property type="molecule type" value="Genomic_DNA"/>
</dbReference>
<dbReference type="GO" id="GO:0006508">
    <property type="term" value="P:proteolysis"/>
    <property type="evidence" value="ECO:0007669"/>
    <property type="project" value="UniProtKB-KW"/>
</dbReference>
<dbReference type="Pfam" id="PF16325">
    <property type="entry name" value="Peptidase_U32_C"/>
    <property type="match status" value="1"/>
</dbReference>
<dbReference type="Pfam" id="PF01136">
    <property type="entry name" value="Peptidase_U32"/>
    <property type="match status" value="1"/>
</dbReference>
<reference evidence="5" key="2">
    <citation type="submission" date="2023-03" db="EMBL/GenBank/DDBJ databases">
        <authorList>
            <person name="Zhang Z."/>
        </authorList>
    </citation>
    <scope>NUCLEOTIDE SEQUENCE</scope>
    <source>
        <strain evidence="5">DSA</strain>
    </source>
</reference>
<keyword evidence="6" id="KW-1185">Reference proteome</keyword>
<evidence type="ECO:0000256" key="3">
    <source>
        <dbReference type="ARBA" id="ARBA00038374"/>
    </source>
</evidence>
<evidence type="ECO:0000313" key="6">
    <source>
        <dbReference type="Proteomes" id="UP001172911"/>
    </source>
</evidence>
<dbReference type="PANTHER" id="PTHR30217:SF6">
    <property type="entry name" value="TRNA HYDROXYLATION PROTEIN P"/>
    <property type="match status" value="1"/>
</dbReference>
<dbReference type="Proteomes" id="UP001172911">
    <property type="component" value="Unassembled WGS sequence"/>
</dbReference>
<reference evidence="5" key="1">
    <citation type="journal article" date="2023" name="J. Hazard. Mater.">
        <title>Anaerobic biodegradation of pyrene and benzo[a]pyrene by a new sulfate-reducing Desulforamulus aquiferis strain DSA.</title>
        <authorList>
            <person name="Zhang Z."/>
            <person name="Sun J."/>
            <person name="Gong X."/>
            <person name="Wang C."/>
            <person name="Wang H."/>
        </authorList>
    </citation>
    <scope>NUCLEOTIDE SEQUENCE</scope>
    <source>
        <strain evidence="5">DSA</strain>
    </source>
</reference>
<dbReference type="PROSITE" id="PS01276">
    <property type="entry name" value="PEPTIDASE_U32"/>
    <property type="match status" value="1"/>
</dbReference>
<gene>
    <name evidence="5" type="ORF">P6N53_15820</name>
</gene>
<name>A0AAW7ZH41_9FIRM</name>
<keyword evidence="1" id="KW-0645">Protease</keyword>